<evidence type="ECO:0000313" key="3">
    <source>
        <dbReference type="Proteomes" id="UP000799421"/>
    </source>
</evidence>
<dbReference type="AlphaFoldDB" id="A0A6A7C169"/>
<feature type="compositionally biased region" description="Low complexity" evidence="1">
    <location>
        <begin position="139"/>
        <end position="172"/>
    </location>
</feature>
<organism evidence="2 3">
    <name type="scientific">Piedraia hortae CBS 480.64</name>
    <dbReference type="NCBI Taxonomy" id="1314780"/>
    <lineage>
        <taxon>Eukaryota</taxon>
        <taxon>Fungi</taxon>
        <taxon>Dikarya</taxon>
        <taxon>Ascomycota</taxon>
        <taxon>Pezizomycotina</taxon>
        <taxon>Dothideomycetes</taxon>
        <taxon>Dothideomycetidae</taxon>
        <taxon>Capnodiales</taxon>
        <taxon>Piedraiaceae</taxon>
        <taxon>Piedraia</taxon>
    </lineage>
</organism>
<protein>
    <submittedName>
        <fullName evidence="2">Uncharacterized protein</fullName>
    </submittedName>
</protein>
<dbReference type="EMBL" id="MU005976">
    <property type="protein sequence ID" value="KAF2860977.1"/>
    <property type="molecule type" value="Genomic_DNA"/>
</dbReference>
<feature type="region of interest" description="Disordered" evidence="1">
    <location>
        <begin position="118"/>
        <end position="178"/>
    </location>
</feature>
<sequence>MLPRNGVTRIGSEITAQGAPSTYRGSISNQELVGAATVATQWPGTQTALAQAQIDMFPSPSPAKGLPTYSQPLQTQASTPGPQRMSSTSMTPQPVFPSTQAVMNNLWTPWSGNRNTFVRSPYTANQSSTRSPLVQTRHSTNSPTQHQTSPSPSPQQQQQTQQPAQEPQPQQSARTTLSPAEATTIEVKDDHHNEEDDCVVCGDVVFQLEARSCLRPKRTAKAC</sequence>
<name>A0A6A7C169_9PEZI</name>
<feature type="compositionally biased region" description="Polar residues" evidence="1">
    <location>
        <begin position="118"/>
        <end position="138"/>
    </location>
</feature>
<accession>A0A6A7C169</accession>
<proteinExistence type="predicted"/>
<gene>
    <name evidence="2" type="ORF">K470DRAFT_276483</name>
</gene>
<reference evidence="2" key="1">
    <citation type="journal article" date="2020" name="Stud. Mycol.">
        <title>101 Dothideomycetes genomes: a test case for predicting lifestyles and emergence of pathogens.</title>
        <authorList>
            <person name="Haridas S."/>
            <person name="Albert R."/>
            <person name="Binder M."/>
            <person name="Bloem J."/>
            <person name="Labutti K."/>
            <person name="Salamov A."/>
            <person name="Andreopoulos B."/>
            <person name="Baker S."/>
            <person name="Barry K."/>
            <person name="Bills G."/>
            <person name="Bluhm B."/>
            <person name="Cannon C."/>
            <person name="Castanera R."/>
            <person name="Culley D."/>
            <person name="Daum C."/>
            <person name="Ezra D."/>
            <person name="Gonzalez J."/>
            <person name="Henrissat B."/>
            <person name="Kuo A."/>
            <person name="Liang C."/>
            <person name="Lipzen A."/>
            <person name="Lutzoni F."/>
            <person name="Magnuson J."/>
            <person name="Mondo S."/>
            <person name="Nolan M."/>
            <person name="Ohm R."/>
            <person name="Pangilinan J."/>
            <person name="Park H.-J."/>
            <person name="Ramirez L."/>
            <person name="Alfaro M."/>
            <person name="Sun H."/>
            <person name="Tritt A."/>
            <person name="Yoshinaga Y."/>
            <person name="Zwiers L.-H."/>
            <person name="Turgeon B."/>
            <person name="Goodwin S."/>
            <person name="Spatafora J."/>
            <person name="Crous P."/>
            <person name="Grigoriev I."/>
        </authorList>
    </citation>
    <scope>NUCLEOTIDE SEQUENCE</scope>
    <source>
        <strain evidence="2">CBS 480.64</strain>
    </source>
</reference>
<dbReference type="Proteomes" id="UP000799421">
    <property type="component" value="Unassembled WGS sequence"/>
</dbReference>
<keyword evidence="3" id="KW-1185">Reference proteome</keyword>
<evidence type="ECO:0000313" key="2">
    <source>
        <dbReference type="EMBL" id="KAF2860977.1"/>
    </source>
</evidence>
<feature type="region of interest" description="Disordered" evidence="1">
    <location>
        <begin position="57"/>
        <end position="97"/>
    </location>
</feature>
<evidence type="ECO:0000256" key="1">
    <source>
        <dbReference type="SAM" id="MobiDB-lite"/>
    </source>
</evidence>
<feature type="compositionally biased region" description="Polar residues" evidence="1">
    <location>
        <begin position="68"/>
        <end position="97"/>
    </location>
</feature>